<proteinExistence type="predicted"/>
<evidence type="ECO:0000313" key="1">
    <source>
        <dbReference type="EMBL" id="SVA29551.1"/>
    </source>
</evidence>
<accession>A0A381UP72</accession>
<sequence length="268" mass="29534">MSGINRPWRGITIFTVALVLLPLLVTDSTVAQIRYLRGQNVAPAFEGWQENDDGTFTFFFGYMNRNYEEVVDLPIGQDNFFAPGPVDRGQPTHFITRRQRFVFGVTVPEDWGVEDRLTWTLTANGRTDMAQGWLQPEWEADDGVIQMNLGPGGTPPANKRPEITGSSTVTTSVADVITVNASATDDGIPRPAASARGDGRTGLSVRWVHYRGPGRVSFGTPSAVGEYGKPIETSTEVRFEIPGNYILRAIAFDRLFEAWHDVAVTVTP</sequence>
<dbReference type="AlphaFoldDB" id="A0A381UP72"/>
<dbReference type="EMBL" id="UINC01006773">
    <property type="protein sequence ID" value="SVA29551.1"/>
    <property type="molecule type" value="Genomic_DNA"/>
</dbReference>
<name>A0A381UP72_9ZZZZ</name>
<organism evidence="1">
    <name type="scientific">marine metagenome</name>
    <dbReference type="NCBI Taxonomy" id="408172"/>
    <lineage>
        <taxon>unclassified sequences</taxon>
        <taxon>metagenomes</taxon>
        <taxon>ecological metagenomes</taxon>
    </lineage>
</organism>
<protein>
    <submittedName>
        <fullName evidence="1">Uncharacterized protein</fullName>
    </submittedName>
</protein>
<gene>
    <name evidence="1" type="ORF">METZ01_LOCUS82405</name>
</gene>
<reference evidence="1" key="1">
    <citation type="submission" date="2018-05" db="EMBL/GenBank/DDBJ databases">
        <authorList>
            <person name="Lanie J.A."/>
            <person name="Ng W.-L."/>
            <person name="Kazmierczak K.M."/>
            <person name="Andrzejewski T.M."/>
            <person name="Davidsen T.M."/>
            <person name="Wayne K.J."/>
            <person name="Tettelin H."/>
            <person name="Glass J.I."/>
            <person name="Rusch D."/>
            <person name="Podicherti R."/>
            <person name="Tsui H.-C.T."/>
            <person name="Winkler M.E."/>
        </authorList>
    </citation>
    <scope>NUCLEOTIDE SEQUENCE</scope>
</reference>